<sequence>MLKSPLNLPKRLFIFLRFSISFRSWKICCVQSMCSVVVHGWEGRDGSCNEADEKMASKNAQPSKLETLKPVVELPSSHVDVLVFRVYEYAFGRLQICGQRSVDLANNVWLVKEVFPLVRRTPMLHNPFVQELGPVMHQDSTADQNGKIGDIKAALQGPGFSSRKSLHQKERVKKM</sequence>
<dbReference type="EMBL" id="OZ019909">
    <property type="protein sequence ID" value="CAK9209079.1"/>
    <property type="molecule type" value="Genomic_DNA"/>
</dbReference>
<accession>A0ABP0TZ83</accession>
<proteinExistence type="predicted"/>
<gene>
    <name evidence="1" type="ORF">CSSPTR1EN2_LOCUS9504</name>
</gene>
<keyword evidence="2" id="KW-1185">Reference proteome</keyword>
<evidence type="ECO:0000313" key="2">
    <source>
        <dbReference type="Proteomes" id="UP001497512"/>
    </source>
</evidence>
<evidence type="ECO:0000313" key="1">
    <source>
        <dbReference type="EMBL" id="CAK9209079.1"/>
    </source>
</evidence>
<name>A0ABP0TZ83_9BRYO</name>
<dbReference type="Proteomes" id="UP001497512">
    <property type="component" value="Chromosome 17"/>
</dbReference>
<reference evidence="1" key="1">
    <citation type="submission" date="2024-02" db="EMBL/GenBank/DDBJ databases">
        <authorList>
            <consortium name="ELIXIR-Norway"/>
            <consortium name="Elixir Norway"/>
        </authorList>
    </citation>
    <scope>NUCLEOTIDE SEQUENCE</scope>
</reference>
<organism evidence="1 2">
    <name type="scientific">Sphagnum troendelagicum</name>
    <dbReference type="NCBI Taxonomy" id="128251"/>
    <lineage>
        <taxon>Eukaryota</taxon>
        <taxon>Viridiplantae</taxon>
        <taxon>Streptophyta</taxon>
        <taxon>Embryophyta</taxon>
        <taxon>Bryophyta</taxon>
        <taxon>Sphagnophytina</taxon>
        <taxon>Sphagnopsida</taxon>
        <taxon>Sphagnales</taxon>
        <taxon>Sphagnaceae</taxon>
        <taxon>Sphagnum</taxon>
    </lineage>
</organism>
<protein>
    <submittedName>
        <fullName evidence="1">Uncharacterized protein</fullName>
    </submittedName>
</protein>